<evidence type="ECO:0000256" key="12">
    <source>
        <dbReference type="SAM" id="Phobius"/>
    </source>
</evidence>
<evidence type="ECO:0000259" key="13">
    <source>
        <dbReference type="PROSITE" id="PS50113"/>
    </source>
</evidence>
<dbReference type="InterPro" id="IPR024478">
    <property type="entry name" value="HlyB_4HB_MCP"/>
</dbReference>
<dbReference type="PROSITE" id="PS50113">
    <property type="entry name" value="PAC"/>
    <property type="match status" value="1"/>
</dbReference>
<evidence type="ECO:0000313" key="17">
    <source>
        <dbReference type="Proteomes" id="UP000035050"/>
    </source>
</evidence>
<dbReference type="CDD" id="cd06225">
    <property type="entry name" value="HAMP"/>
    <property type="match status" value="1"/>
</dbReference>
<feature type="transmembrane region" description="Helical" evidence="12">
    <location>
        <begin position="186"/>
        <end position="206"/>
    </location>
</feature>
<dbReference type="CDD" id="cd00088">
    <property type="entry name" value="HPT"/>
    <property type="match status" value="1"/>
</dbReference>
<dbReference type="PANTHER" id="PTHR43395">
    <property type="entry name" value="SENSOR HISTIDINE KINASE CHEA"/>
    <property type="match status" value="1"/>
</dbReference>
<dbReference type="GO" id="GO:0016020">
    <property type="term" value="C:membrane"/>
    <property type="evidence" value="ECO:0007669"/>
    <property type="project" value="UniProtKB-SubCell"/>
</dbReference>
<dbReference type="GO" id="GO:0004673">
    <property type="term" value="F:protein histidine kinase activity"/>
    <property type="evidence" value="ECO:0007669"/>
    <property type="project" value="UniProtKB-EC"/>
</dbReference>
<dbReference type="OrthoDB" id="9803176at2"/>
<evidence type="ECO:0000313" key="16">
    <source>
        <dbReference type="EMBL" id="AKC69703.1"/>
    </source>
</evidence>
<gene>
    <name evidence="16" type="ORF">MB84_09765</name>
</gene>
<dbReference type="HOGENOM" id="CLU_354018_0_0_4"/>
<dbReference type="RefSeq" id="WP_046290989.1">
    <property type="nucleotide sequence ID" value="NZ_CP011253.3"/>
</dbReference>
<evidence type="ECO:0000256" key="1">
    <source>
        <dbReference type="ARBA" id="ARBA00000085"/>
    </source>
</evidence>
<dbReference type="GO" id="GO:0000160">
    <property type="term" value="P:phosphorelay signal transduction system"/>
    <property type="evidence" value="ECO:0007669"/>
    <property type="project" value="UniProtKB-KW"/>
</dbReference>
<proteinExistence type="predicted"/>
<dbReference type="Proteomes" id="UP000035050">
    <property type="component" value="Chromosome"/>
</dbReference>
<evidence type="ECO:0000256" key="4">
    <source>
        <dbReference type="ARBA" id="ARBA00021495"/>
    </source>
</evidence>
<dbReference type="KEGG" id="pox:MB84_09765"/>
<dbReference type="Pfam" id="PF00672">
    <property type="entry name" value="HAMP"/>
    <property type="match status" value="1"/>
</dbReference>
<keyword evidence="7" id="KW-0418">Kinase</keyword>
<feature type="domain" description="PAC" evidence="13">
    <location>
        <begin position="351"/>
        <end position="403"/>
    </location>
</feature>
<keyword evidence="8" id="KW-0902">Two-component regulatory system</keyword>
<dbReference type="InterPro" id="IPR003660">
    <property type="entry name" value="HAMP_dom"/>
</dbReference>
<feature type="domain" description="HAMP" evidence="14">
    <location>
        <begin position="207"/>
        <end position="260"/>
    </location>
</feature>
<dbReference type="Gene3D" id="6.10.340.10">
    <property type="match status" value="1"/>
</dbReference>
<keyword evidence="12" id="KW-1133">Transmembrane helix</keyword>
<comment type="function">
    <text evidence="9">Involved in the transmission of sensory signals from the chemoreceptors to the flagellar motors. CheA is autophosphorylated; it can transfer its phosphate group to either CheB or CheY.</text>
</comment>
<dbReference type="Gene3D" id="3.30.565.10">
    <property type="entry name" value="Histidine kinase-like ATPase, C-terminal domain"/>
    <property type="match status" value="1"/>
</dbReference>
<keyword evidence="6" id="KW-0808">Transferase</keyword>
<dbReference type="InterPro" id="IPR003594">
    <property type="entry name" value="HATPase_dom"/>
</dbReference>
<sequence>MTIRHRITLLVILTFVALSIIGGYAVYQTRASAHKVRQVTEGVVPSALASADLVSQVKAVQIATMTLVYAPDDTVVEQALDNLKKLRGDIDQSLARQAEGAASDAQKGLVTQASESVENYFNAINDTAKLKQAGKTEMAQAFLFAMVAQYRDELEGVVNTLRVEKNRQKDSAIATLNDTLSTTTTAIGIVTGLAIVLLTAIGALLYRQITRPLSRMQAMMSEIANSQDFTRRVPVGRMDEIGHSIVAFNGMIEKIQERSAQLKQKTADIQAMLQNMQQGILTVVDGSKVHGEYSAYLEAIFETQDIAGRGVMDLVFADSDLGSDAVSQVEAAIDACIGQDAINFAFNEHLLVGEIGKRMPDGRVKQLDLTWSAITDETDTILRLMLCVRDVTELRELAAEANEQKQRLEMIGEILAVSQEKFHHFIESSTGFIRENERIIRKHSQADSAAIAELFRNMHTIKGNARTYNLQYLTNVVHETEQRYHDLRQPDEARLWDQDGLMRELERVRNAVDTYAQINEMSLGRKGPGRTADEQSMVVDRAHIRASLRMLEAADPNDLHQLVAMRDAVHQTLRLLGTEGVGEALGGVLDSLPSLAGELGKPAPAVRIDDNGYRLRAPAVRILRDVFMHLLRNSMDHGLEGAEERRAKGKPAAGTIDIEVGLDHNMLQVTLTDDGRGLALHRIRSIAVERGWITAETYVADEQIAQFIFRPGFSTASSVTEVSGRGVGMDAVQDFVRREHGRIELRFTDERKGAEFRQFQTVVCLPDNLVVDGFDLNSVAADAVDLPALDDGVPQAGSNGLTAAQDTSRDDLSQTGKV</sequence>
<dbReference type="Gene3D" id="1.20.120.160">
    <property type="entry name" value="HPT domain"/>
    <property type="match status" value="1"/>
</dbReference>
<evidence type="ECO:0000259" key="14">
    <source>
        <dbReference type="PROSITE" id="PS50885"/>
    </source>
</evidence>
<comment type="subcellular location">
    <subcellularLocation>
        <location evidence="2">Membrane</location>
    </subcellularLocation>
</comment>
<dbReference type="InterPro" id="IPR000700">
    <property type="entry name" value="PAS-assoc_C"/>
</dbReference>
<evidence type="ECO:0000259" key="15">
    <source>
        <dbReference type="PROSITE" id="PS50894"/>
    </source>
</evidence>
<reference evidence="16" key="1">
    <citation type="submission" date="2016-06" db="EMBL/GenBank/DDBJ databases">
        <title>Pandoraea oxalativorans DSM 23570 Genome Sequencing.</title>
        <authorList>
            <person name="Ee R."/>
            <person name="Lim Y.-L."/>
            <person name="Yong D."/>
            <person name="Yin W.-F."/>
            <person name="Chan K.-G."/>
        </authorList>
    </citation>
    <scope>NUCLEOTIDE SEQUENCE</scope>
    <source>
        <strain evidence="16">DSM 23570</strain>
    </source>
</reference>
<evidence type="ECO:0000256" key="5">
    <source>
        <dbReference type="ARBA" id="ARBA00022553"/>
    </source>
</evidence>
<evidence type="ECO:0000256" key="9">
    <source>
        <dbReference type="ARBA" id="ARBA00035100"/>
    </source>
</evidence>
<feature type="transmembrane region" description="Helical" evidence="12">
    <location>
        <begin position="7"/>
        <end position="27"/>
    </location>
</feature>
<dbReference type="Pfam" id="PF01627">
    <property type="entry name" value="Hpt"/>
    <property type="match status" value="1"/>
</dbReference>
<dbReference type="InterPro" id="IPR051315">
    <property type="entry name" value="Bact_Chemotaxis_CheA"/>
</dbReference>
<dbReference type="SMART" id="SM00387">
    <property type="entry name" value="HATPase_c"/>
    <property type="match status" value="1"/>
</dbReference>
<organism evidence="16 17">
    <name type="scientific">Pandoraea oxalativorans</name>
    <dbReference type="NCBI Taxonomy" id="573737"/>
    <lineage>
        <taxon>Bacteria</taxon>
        <taxon>Pseudomonadati</taxon>
        <taxon>Pseudomonadota</taxon>
        <taxon>Betaproteobacteria</taxon>
        <taxon>Burkholderiales</taxon>
        <taxon>Burkholderiaceae</taxon>
        <taxon>Pandoraea</taxon>
    </lineage>
</organism>
<dbReference type="Pfam" id="PF02518">
    <property type="entry name" value="HATPase_c"/>
    <property type="match status" value="1"/>
</dbReference>
<dbReference type="PATRIC" id="fig|573737.6.peg.2816"/>
<evidence type="ECO:0000256" key="10">
    <source>
        <dbReference type="PROSITE-ProRule" id="PRU00110"/>
    </source>
</evidence>
<dbReference type="InterPro" id="IPR008207">
    <property type="entry name" value="Sig_transdc_His_kin_Hpt_dom"/>
</dbReference>
<dbReference type="PANTHER" id="PTHR43395:SF1">
    <property type="entry name" value="CHEMOTAXIS PROTEIN CHEA"/>
    <property type="match status" value="1"/>
</dbReference>
<protein>
    <recommendedName>
        <fullName evidence="4">Chemotaxis protein CheA</fullName>
        <ecNumber evidence="3">2.7.13.3</ecNumber>
    </recommendedName>
</protein>
<dbReference type="Pfam" id="PF12729">
    <property type="entry name" value="4HB_MCP_1"/>
    <property type="match status" value="1"/>
</dbReference>
<feature type="compositionally biased region" description="Polar residues" evidence="11">
    <location>
        <begin position="797"/>
        <end position="806"/>
    </location>
</feature>
<feature type="domain" description="HPt" evidence="15">
    <location>
        <begin position="414"/>
        <end position="519"/>
    </location>
</feature>
<evidence type="ECO:0000256" key="8">
    <source>
        <dbReference type="ARBA" id="ARBA00023012"/>
    </source>
</evidence>
<evidence type="ECO:0000256" key="11">
    <source>
        <dbReference type="SAM" id="MobiDB-lite"/>
    </source>
</evidence>
<keyword evidence="12" id="KW-0812">Transmembrane</keyword>
<dbReference type="EMBL" id="CP011253">
    <property type="protein sequence ID" value="AKC69703.1"/>
    <property type="molecule type" value="Genomic_DNA"/>
</dbReference>
<evidence type="ECO:0000256" key="2">
    <source>
        <dbReference type="ARBA" id="ARBA00004370"/>
    </source>
</evidence>
<dbReference type="SUPFAM" id="SSF55874">
    <property type="entry name" value="ATPase domain of HSP90 chaperone/DNA topoisomerase II/histidine kinase"/>
    <property type="match status" value="1"/>
</dbReference>
<dbReference type="InterPro" id="IPR036641">
    <property type="entry name" value="HPT_dom_sf"/>
</dbReference>
<dbReference type="PROSITE" id="PS50894">
    <property type="entry name" value="HPT"/>
    <property type="match status" value="1"/>
</dbReference>
<dbReference type="FunFam" id="3.30.565.10:FF:000016">
    <property type="entry name" value="Chemotaxis protein CheA, putative"/>
    <property type="match status" value="1"/>
</dbReference>
<dbReference type="AlphaFoldDB" id="A0A0E3U6N9"/>
<feature type="modified residue" description="Phosphohistidine" evidence="10">
    <location>
        <position position="459"/>
    </location>
</feature>
<evidence type="ECO:0000256" key="7">
    <source>
        <dbReference type="ARBA" id="ARBA00022777"/>
    </source>
</evidence>
<name>A0A0E3U6N9_9BURK</name>
<dbReference type="SUPFAM" id="SSF158472">
    <property type="entry name" value="HAMP domain-like"/>
    <property type="match status" value="1"/>
</dbReference>
<dbReference type="Gene3D" id="3.30.450.20">
    <property type="entry name" value="PAS domain"/>
    <property type="match status" value="1"/>
</dbReference>
<feature type="region of interest" description="Disordered" evidence="11">
    <location>
        <begin position="797"/>
        <end position="818"/>
    </location>
</feature>
<accession>A0A0E3U6N9</accession>
<keyword evidence="17" id="KW-1185">Reference proteome</keyword>
<evidence type="ECO:0000256" key="6">
    <source>
        <dbReference type="ARBA" id="ARBA00022679"/>
    </source>
</evidence>
<keyword evidence="12" id="KW-0472">Membrane</keyword>
<evidence type="ECO:0000256" key="3">
    <source>
        <dbReference type="ARBA" id="ARBA00012438"/>
    </source>
</evidence>
<dbReference type="InterPro" id="IPR036890">
    <property type="entry name" value="HATPase_C_sf"/>
</dbReference>
<dbReference type="EC" id="2.7.13.3" evidence="3"/>
<dbReference type="SMART" id="SM00304">
    <property type="entry name" value="HAMP"/>
    <property type="match status" value="1"/>
</dbReference>
<comment type="catalytic activity">
    <reaction evidence="1">
        <text>ATP + protein L-histidine = ADP + protein N-phospho-L-histidine.</text>
        <dbReference type="EC" id="2.7.13.3"/>
    </reaction>
</comment>
<dbReference type="PROSITE" id="PS50885">
    <property type="entry name" value="HAMP"/>
    <property type="match status" value="1"/>
</dbReference>
<keyword evidence="5 10" id="KW-0597">Phosphoprotein</keyword>
<dbReference type="SUPFAM" id="SSF47226">
    <property type="entry name" value="Histidine-containing phosphotransfer domain, HPT domain"/>
    <property type="match status" value="1"/>
</dbReference>